<name>A0ABP9QC07_9RHOO</name>
<evidence type="ECO:0000313" key="2">
    <source>
        <dbReference type="Proteomes" id="UP001500547"/>
    </source>
</evidence>
<evidence type="ECO:0000313" key="1">
    <source>
        <dbReference type="EMBL" id="GAA5158030.1"/>
    </source>
</evidence>
<gene>
    <name evidence="1" type="ORF">GCM10025770_02110</name>
</gene>
<keyword evidence="2" id="KW-1185">Reference proteome</keyword>
<organism evidence="1 2">
    <name type="scientific">Viridibacterium curvum</name>
    <dbReference type="NCBI Taxonomy" id="1101404"/>
    <lineage>
        <taxon>Bacteria</taxon>
        <taxon>Pseudomonadati</taxon>
        <taxon>Pseudomonadota</taxon>
        <taxon>Betaproteobacteria</taxon>
        <taxon>Rhodocyclales</taxon>
        <taxon>Rhodocyclaceae</taxon>
        <taxon>Viridibacterium</taxon>
    </lineage>
</organism>
<evidence type="ECO:0008006" key="3">
    <source>
        <dbReference type="Google" id="ProtNLM"/>
    </source>
</evidence>
<accession>A0ABP9QC07</accession>
<protein>
    <recommendedName>
        <fullName evidence="3">Lipoprotein</fullName>
    </recommendedName>
</protein>
<comment type="caution">
    <text evidence="1">The sequence shown here is derived from an EMBL/GenBank/DDBJ whole genome shotgun (WGS) entry which is preliminary data.</text>
</comment>
<sequence length="193" mass="21621">MDRASRYRAFVVSLLAGLAGCLSGCISILPSSESATKSAWPNFAEVKQAYDRLEPQVATVDDLKREKFHPGVNPQVSTLPQTEVLRRFYISNMPSEFIDKGVYACLAAHGRCEVYEIEIRQMNRQRVGNPALDVTTFKRDTEIRGWRFTALFLVHDGVLVYKTWGGQAEVAERENVTNPLGPVQTITPQLFGL</sequence>
<dbReference type="RefSeq" id="WP_345530964.1">
    <property type="nucleotide sequence ID" value="NZ_BAABLD010000001.1"/>
</dbReference>
<dbReference type="PROSITE" id="PS51257">
    <property type="entry name" value="PROKAR_LIPOPROTEIN"/>
    <property type="match status" value="1"/>
</dbReference>
<reference evidence="2" key="1">
    <citation type="journal article" date="2019" name="Int. J. Syst. Evol. Microbiol.">
        <title>The Global Catalogue of Microorganisms (GCM) 10K type strain sequencing project: providing services to taxonomists for standard genome sequencing and annotation.</title>
        <authorList>
            <consortium name="The Broad Institute Genomics Platform"/>
            <consortium name="The Broad Institute Genome Sequencing Center for Infectious Disease"/>
            <person name="Wu L."/>
            <person name="Ma J."/>
        </authorList>
    </citation>
    <scope>NUCLEOTIDE SEQUENCE [LARGE SCALE GENOMIC DNA]</scope>
    <source>
        <strain evidence="2">JCM 18715</strain>
    </source>
</reference>
<dbReference type="EMBL" id="BAABLD010000001">
    <property type="protein sequence ID" value="GAA5158030.1"/>
    <property type="molecule type" value="Genomic_DNA"/>
</dbReference>
<proteinExistence type="predicted"/>
<dbReference type="Proteomes" id="UP001500547">
    <property type="component" value="Unassembled WGS sequence"/>
</dbReference>